<sequence>GGPAGLDTLMALADTALYEAKAHGRDRLQARRLEPPAERVPDRSGPGAATQMSAQGGCCA</sequence>
<evidence type="ECO:0000313" key="2">
    <source>
        <dbReference type="EMBL" id="EHP71674.1"/>
    </source>
</evidence>
<dbReference type="PATRIC" id="fig|882800.3.peg.6361"/>
<dbReference type="EMBL" id="AGJK01000564">
    <property type="protein sequence ID" value="EHP71674.1"/>
    <property type="molecule type" value="Genomic_DNA"/>
</dbReference>
<feature type="non-terminal residue" evidence="2">
    <location>
        <position position="1"/>
    </location>
</feature>
<comment type="caution">
    <text evidence="2">The sequence shown here is derived from an EMBL/GenBank/DDBJ whole genome shotgun (WGS) entry which is preliminary data.</text>
</comment>
<evidence type="ECO:0000313" key="3">
    <source>
        <dbReference type="Proteomes" id="UP000004382"/>
    </source>
</evidence>
<reference evidence="2 3" key="1">
    <citation type="submission" date="2011-09" db="EMBL/GenBank/DDBJ databases">
        <title>The draft genome of Methylobacterium extorquens DSM 13060.</title>
        <authorList>
            <consortium name="US DOE Joint Genome Institute (JGI-PGF)"/>
            <person name="Lucas S."/>
            <person name="Han J."/>
            <person name="Lapidus A."/>
            <person name="Cheng J.-F."/>
            <person name="Goodwin L."/>
            <person name="Pitluck S."/>
            <person name="Peters L."/>
            <person name="Land M.L."/>
            <person name="Hauser L."/>
            <person name="Koskimaki J."/>
            <person name="Halonen O."/>
            <person name="Pirttila A."/>
            <person name="Frank C."/>
            <person name="Woyke T.J."/>
        </authorList>
    </citation>
    <scope>NUCLEOTIDE SEQUENCE [LARGE SCALE GENOMIC DNA]</scope>
    <source>
        <strain evidence="2 3">DSM 13060</strain>
    </source>
</reference>
<feature type="compositionally biased region" description="Basic and acidic residues" evidence="1">
    <location>
        <begin position="23"/>
        <end position="42"/>
    </location>
</feature>
<name>H1KVV9_METEX</name>
<organism evidence="2 3">
    <name type="scientific">Methylorubrum extorquens DSM 13060</name>
    <dbReference type="NCBI Taxonomy" id="882800"/>
    <lineage>
        <taxon>Bacteria</taxon>
        <taxon>Pseudomonadati</taxon>
        <taxon>Pseudomonadota</taxon>
        <taxon>Alphaproteobacteria</taxon>
        <taxon>Hyphomicrobiales</taxon>
        <taxon>Methylobacteriaceae</taxon>
        <taxon>Methylorubrum</taxon>
    </lineage>
</organism>
<dbReference type="Proteomes" id="UP000004382">
    <property type="component" value="Unassembled WGS sequence"/>
</dbReference>
<protein>
    <submittedName>
        <fullName evidence="2">GGDEF domain containing protein</fullName>
    </submittedName>
</protein>
<gene>
    <name evidence="2" type="ORF">MetexDRAFT_6772</name>
</gene>
<proteinExistence type="predicted"/>
<dbReference type="AlphaFoldDB" id="H1KVV9"/>
<accession>H1KVV9</accession>
<evidence type="ECO:0000256" key="1">
    <source>
        <dbReference type="SAM" id="MobiDB-lite"/>
    </source>
</evidence>
<feature type="region of interest" description="Disordered" evidence="1">
    <location>
        <begin position="23"/>
        <end position="60"/>
    </location>
</feature>